<feature type="coiled-coil region" evidence="3">
    <location>
        <begin position="100"/>
        <end position="177"/>
    </location>
</feature>
<dbReference type="InterPro" id="IPR019179">
    <property type="entry name" value="CC149"/>
</dbReference>
<evidence type="ECO:0000313" key="5">
    <source>
        <dbReference type="EMBL" id="CAG9136368.1"/>
    </source>
</evidence>
<dbReference type="PANTHER" id="PTHR21682:SF2">
    <property type="entry name" value="COILED-COIL DOMAIN-CONTAINING PROTEIN 149"/>
    <property type="match status" value="1"/>
</dbReference>
<evidence type="ECO:0000256" key="3">
    <source>
        <dbReference type="SAM" id="Coils"/>
    </source>
</evidence>
<dbReference type="Pfam" id="PF09789">
    <property type="entry name" value="CC149"/>
    <property type="match status" value="1"/>
</dbReference>
<organism evidence="5 6">
    <name type="scientific">Plutella xylostella</name>
    <name type="common">Diamondback moth</name>
    <name type="synonym">Plutella maculipennis</name>
    <dbReference type="NCBI Taxonomy" id="51655"/>
    <lineage>
        <taxon>Eukaryota</taxon>
        <taxon>Metazoa</taxon>
        <taxon>Ecdysozoa</taxon>
        <taxon>Arthropoda</taxon>
        <taxon>Hexapoda</taxon>
        <taxon>Insecta</taxon>
        <taxon>Pterygota</taxon>
        <taxon>Neoptera</taxon>
        <taxon>Endopterygota</taxon>
        <taxon>Lepidoptera</taxon>
        <taxon>Glossata</taxon>
        <taxon>Ditrysia</taxon>
        <taxon>Yponomeutoidea</taxon>
        <taxon>Plutellidae</taxon>
        <taxon>Plutella</taxon>
    </lineage>
</organism>
<name>A0A8S4GC80_PLUXY</name>
<dbReference type="EMBL" id="CAJHNJ030000137">
    <property type="protein sequence ID" value="CAG9136368.1"/>
    <property type="molecule type" value="Genomic_DNA"/>
</dbReference>
<keyword evidence="6" id="KW-1185">Reference proteome</keyword>
<keyword evidence="2 3" id="KW-0175">Coiled coil</keyword>
<reference evidence="5" key="1">
    <citation type="submission" date="2020-11" db="EMBL/GenBank/DDBJ databases">
        <authorList>
            <person name="Whiteford S."/>
        </authorList>
    </citation>
    <scope>NUCLEOTIDE SEQUENCE</scope>
</reference>
<evidence type="ECO:0000313" key="6">
    <source>
        <dbReference type="Proteomes" id="UP000653454"/>
    </source>
</evidence>
<protein>
    <submittedName>
        <fullName evidence="5">(diamondback moth) hypothetical protein</fullName>
    </submittedName>
</protein>
<feature type="region of interest" description="Disordered" evidence="4">
    <location>
        <begin position="335"/>
        <end position="392"/>
    </location>
</feature>
<sequence length="415" mass="47066">MFTKNSKVKFQEQDQQLDDYVLENAVLKSKLQSKMEALSIMSAELDRVSMQRDRSRELVAALRGRAPPTPRAAPRADPHRIIPNNTLRGGDLLASTREHNTALKLEVETLRGRLEEATGDIAALRKQLQQFEHCSCGNNPGQQPCSNNDYEDLVQQLEKINKKYKQMQLDYRATLDEKEELITDRDYYKSKVQRLNHQISAVSNKSKGQGDEAVEPAPVVDVDGLLTENKYLHERITQMQVEKEILKRTLTKYKALLENRNKDSVNLKKGFLDVMTQKQVREYLDTNSKTGLKRASVSELKSLSLGLLEALSDKSTALQHQRRTNQLLAARLAQLERTQDLPPAQSDEDVRTEEEEDSKPIIKTKYSDSESDDGGRGSEAETGEGWERPLGRKTVLPRELELLVKEALAEMRPSG</sequence>
<dbReference type="PANTHER" id="PTHR21682">
    <property type="entry name" value="COILED-COIL DOMAIN-CONTAINING PROTEIN 149"/>
    <property type="match status" value="1"/>
</dbReference>
<accession>A0A8S4GC80</accession>
<evidence type="ECO:0000256" key="1">
    <source>
        <dbReference type="ARBA" id="ARBA00005872"/>
    </source>
</evidence>
<evidence type="ECO:0000256" key="2">
    <source>
        <dbReference type="ARBA" id="ARBA00023054"/>
    </source>
</evidence>
<dbReference type="Proteomes" id="UP000653454">
    <property type="component" value="Unassembled WGS sequence"/>
</dbReference>
<gene>
    <name evidence="5" type="ORF">PLXY2_LOCUS14611</name>
</gene>
<comment type="similarity">
    <text evidence="1">Belongs to the CCDC149 family.</text>
</comment>
<feature type="compositionally biased region" description="Acidic residues" evidence="4">
    <location>
        <begin position="346"/>
        <end position="357"/>
    </location>
</feature>
<comment type="caution">
    <text evidence="5">The sequence shown here is derived from an EMBL/GenBank/DDBJ whole genome shotgun (WGS) entry which is preliminary data.</text>
</comment>
<dbReference type="AlphaFoldDB" id="A0A8S4GC80"/>
<feature type="compositionally biased region" description="Basic and acidic residues" evidence="4">
    <location>
        <begin position="365"/>
        <end position="392"/>
    </location>
</feature>
<evidence type="ECO:0000256" key="4">
    <source>
        <dbReference type="SAM" id="MobiDB-lite"/>
    </source>
</evidence>
<proteinExistence type="inferred from homology"/>